<dbReference type="EMBL" id="BAABCA010000002">
    <property type="protein sequence ID" value="GAA4232985.1"/>
    <property type="molecule type" value="Genomic_DNA"/>
</dbReference>
<evidence type="ECO:0000256" key="2">
    <source>
        <dbReference type="SAM" id="SignalP"/>
    </source>
</evidence>
<keyword evidence="5" id="KW-1185">Reference proteome</keyword>
<feature type="signal peptide" evidence="2">
    <location>
        <begin position="1"/>
        <end position="22"/>
    </location>
</feature>
<feature type="chain" id="PRO_5045040998" description="DUF4296 domain-containing protein" evidence="2">
    <location>
        <begin position="23"/>
        <end position="161"/>
    </location>
</feature>
<protein>
    <recommendedName>
        <fullName evidence="3">DUF4296 domain-containing protein</fullName>
    </recommendedName>
</protein>
<feature type="domain" description="DUF4296" evidence="3">
    <location>
        <begin position="27"/>
        <end position="106"/>
    </location>
</feature>
<comment type="caution">
    <text evidence="4">The sequence shown here is derived from an EMBL/GenBank/DDBJ whole genome shotgun (WGS) entry which is preliminary data.</text>
</comment>
<evidence type="ECO:0000256" key="1">
    <source>
        <dbReference type="SAM" id="MobiDB-lite"/>
    </source>
</evidence>
<proteinExistence type="predicted"/>
<organism evidence="4 5">
    <name type="scientific">Postechiella marina</name>
    <dbReference type="NCBI Taxonomy" id="943941"/>
    <lineage>
        <taxon>Bacteria</taxon>
        <taxon>Pseudomonadati</taxon>
        <taxon>Bacteroidota</taxon>
        <taxon>Flavobacteriia</taxon>
        <taxon>Flavobacteriales</taxon>
        <taxon>Flavobacteriaceae</taxon>
        <taxon>Postechiella</taxon>
    </lineage>
</organism>
<evidence type="ECO:0000313" key="5">
    <source>
        <dbReference type="Proteomes" id="UP001501496"/>
    </source>
</evidence>
<dbReference type="Pfam" id="PF14129">
    <property type="entry name" value="DUF4296"/>
    <property type="match status" value="1"/>
</dbReference>
<name>A0ABP8C3H3_9FLAO</name>
<sequence>MLKKLTVLVILSLLLTACYQYNEPKKPDNLISKKKMANILIDLRLIRSVTGNNKKVLDTHNVKAAQYVYKKYDIDSLQFALSNNYYAFHVQEYEDIYALMKDSLDGLKIKYKTLIDEETKAKKKADSIEKAKKRNKNKKIEHLKDSIKTKPKGLIKPVSDK</sequence>
<dbReference type="RefSeq" id="WP_344786896.1">
    <property type="nucleotide sequence ID" value="NZ_BAABCA010000002.1"/>
</dbReference>
<reference evidence="5" key="1">
    <citation type="journal article" date="2019" name="Int. J. Syst. Evol. Microbiol.">
        <title>The Global Catalogue of Microorganisms (GCM) 10K type strain sequencing project: providing services to taxonomists for standard genome sequencing and annotation.</title>
        <authorList>
            <consortium name="The Broad Institute Genomics Platform"/>
            <consortium name="The Broad Institute Genome Sequencing Center for Infectious Disease"/>
            <person name="Wu L."/>
            <person name="Ma J."/>
        </authorList>
    </citation>
    <scope>NUCLEOTIDE SEQUENCE [LARGE SCALE GENOMIC DNA]</scope>
    <source>
        <strain evidence="5">JCM 17630</strain>
    </source>
</reference>
<dbReference type="InterPro" id="IPR025381">
    <property type="entry name" value="DUF4296"/>
</dbReference>
<feature type="compositionally biased region" description="Basic and acidic residues" evidence="1">
    <location>
        <begin position="138"/>
        <end position="148"/>
    </location>
</feature>
<accession>A0ABP8C3H3</accession>
<evidence type="ECO:0000259" key="3">
    <source>
        <dbReference type="Pfam" id="PF14129"/>
    </source>
</evidence>
<dbReference type="Proteomes" id="UP001501496">
    <property type="component" value="Unassembled WGS sequence"/>
</dbReference>
<evidence type="ECO:0000313" key="4">
    <source>
        <dbReference type="EMBL" id="GAA4232985.1"/>
    </source>
</evidence>
<dbReference type="PROSITE" id="PS51257">
    <property type="entry name" value="PROKAR_LIPOPROTEIN"/>
    <property type="match status" value="1"/>
</dbReference>
<keyword evidence="2" id="KW-0732">Signal</keyword>
<gene>
    <name evidence="4" type="ORF">GCM10022291_08970</name>
</gene>
<feature type="region of interest" description="Disordered" evidence="1">
    <location>
        <begin position="125"/>
        <end position="161"/>
    </location>
</feature>